<dbReference type="Gene3D" id="3.50.50.60">
    <property type="entry name" value="FAD/NAD(P)-binding domain"/>
    <property type="match status" value="1"/>
</dbReference>
<protein>
    <recommendedName>
        <fullName evidence="9">FAD/NAD(P)-binding domain-containing protein</fullName>
    </recommendedName>
</protein>
<keyword evidence="6" id="KW-0812">Transmembrane</keyword>
<keyword evidence="5" id="KW-0560">Oxidoreductase</keyword>
<reference evidence="7 8" key="1">
    <citation type="submission" date="2015-09" db="EMBL/GenBank/DDBJ databases">
        <title>Draft genome of a European isolate of the apple canker pathogen Neonectria ditissima.</title>
        <authorList>
            <person name="Gomez-Cortecero A."/>
            <person name="Harrison R.J."/>
            <person name="Armitage A.D."/>
        </authorList>
    </citation>
    <scope>NUCLEOTIDE SEQUENCE [LARGE SCALE GENOMIC DNA]</scope>
    <source>
        <strain evidence="7 8">R09/05</strain>
    </source>
</reference>
<dbReference type="InterPro" id="IPR050346">
    <property type="entry name" value="FMO-like"/>
</dbReference>
<proteinExistence type="inferred from homology"/>
<dbReference type="InterPro" id="IPR000960">
    <property type="entry name" value="Flavin_mOase"/>
</dbReference>
<dbReference type="OrthoDB" id="10254665at2759"/>
<sequence>MDSTAASSPYLGLVATPPASILGCRLPAFLDIASFFQLSAQSSGPVSSSIRPLSGSAHLEMRVAVIGGGSSGLVQLKTLLNAHRHLGCDAFEPRLFEASSKVGGVFHSHVYEDAELVSSKFLTSFSDFRPRPDDEDFLSPERYVEYLEEYATHFRLWNWINLETKVINIKRQGPGHVVVYQKPDGAIEEWSCEAVAICSGVHSKPNLPTIMGIDHVPTVMHSSEFKTRAQLGKDKTVMILGSGETGADVSYASITAETKRVVLCHRSGWVGAPKRNPHQQFLPWLFGYAPPEEKTLPVDVAQITLFDTMYVHPIVRDSMIVWNYYHTLALPLGTWLGGGSKYGIDMHVGQVWGERFHISRLFLNKAWTRVSPYIYYPWIPAEWSLATRIRRFFIARDLPRPIRTIDVAPFPSHISQDGVAHFPIVPDRPESERIQKSIIKPDILIFATGYVPTFLFFDTSSASDNPYPTSSEADVRAVWKKSDPTIGFIGFIRPNFGAIPPLAELQSMLFVQNLVGQLPPLDPEDEYHYRLIVPPSARIDYGVEHDSYAYQLAKDMSIAPSFTDILRLSLSAPRGWRLPWVWAAGGPLNPKFRLMGPWKWDGAVGVLTGECWETISRRKNLFGNVAIAILPMIYLGGWSLYYWVYLTLWNVLVRVGMVKPFKIENVPKRLMKELIQREEVCKERLS</sequence>
<evidence type="ECO:0000256" key="6">
    <source>
        <dbReference type="SAM" id="Phobius"/>
    </source>
</evidence>
<keyword evidence="6" id="KW-0472">Membrane</keyword>
<evidence type="ECO:0000256" key="5">
    <source>
        <dbReference type="ARBA" id="ARBA00023002"/>
    </source>
</evidence>
<evidence type="ECO:0000256" key="1">
    <source>
        <dbReference type="ARBA" id="ARBA00009183"/>
    </source>
</evidence>
<organism evidence="7 8">
    <name type="scientific">Neonectria ditissima</name>
    <dbReference type="NCBI Taxonomy" id="78410"/>
    <lineage>
        <taxon>Eukaryota</taxon>
        <taxon>Fungi</taxon>
        <taxon>Dikarya</taxon>
        <taxon>Ascomycota</taxon>
        <taxon>Pezizomycotina</taxon>
        <taxon>Sordariomycetes</taxon>
        <taxon>Hypocreomycetidae</taxon>
        <taxon>Hypocreales</taxon>
        <taxon>Nectriaceae</taxon>
        <taxon>Neonectria</taxon>
    </lineage>
</organism>
<keyword evidence="2" id="KW-0285">Flavoprotein</keyword>
<dbReference type="PANTHER" id="PTHR23023">
    <property type="entry name" value="DIMETHYLANILINE MONOOXYGENASE"/>
    <property type="match status" value="1"/>
</dbReference>
<name>A0A0N8H7G5_9HYPO</name>
<dbReference type="Pfam" id="PF00743">
    <property type="entry name" value="FMO-like"/>
    <property type="match status" value="2"/>
</dbReference>
<gene>
    <name evidence="7" type="ORF">AK830_g4866</name>
</gene>
<dbReference type="GO" id="GO:0004499">
    <property type="term" value="F:N,N-dimethylaniline monooxygenase activity"/>
    <property type="evidence" value="ECO:0007669"/>
    <property type="project" value="InterPro"/>
</dbReference>
<keyword evidence="3" id="KW-0274">FAD</keyword>
<evidence type="ECO:0000313" key="8">
    <source>
        <dbReference type="Proteomes" id="UP000050424"/>
    </source>
</evidence>
<evidence type="ECO:0000313" key="7">
    <source>
        <dbReference type="EMBL" id="KPM41708.1"/>
    </source>
</evidence>
<evidence type="ECO:0000256" key="3">
    <source>
        <dbReference type="ARBA" id="ARBA00022827"/>
    </source>
</evidence>
<dbReference type="EMBL" id="LKCW01000060">
    <property type="protein sequence ID" value="KPM41708.1"/>
    <property type="molecule type" value="Genomic_DNA"/>
</dbReference>
<dbReference type="Proteomes" id="UP000050424">
    <property type="component" value="Unassembled WGS sequence"/>
</dbReference>
<evidence type="ECO:0000256" key="2">
    <source>
        <dbReference type="ARBA" id="ARBA00022630"/>
    </source>
</evidence>
<evidence type="ECO:0000256" key="4">
    <source>
        <dbReference type="ARBA" id="ARBA00022857"/>
    </source>
</evidence>
<evidence type="ECO:0008006" key="9">
    <source>
        <dbReference type="Google" id="ProtNLM"/>
    </source>
</evidence>
<dbReference type="AlphaFoldDB" id="A0A0N8H7G5"/>
<feature type="transmembrane region" description="Helical" evidence="6">
    <location>
        <begin position="621"/>
        <end position="644"/>
    </location>
</feature>
<dbReference type="PRINTS" id="PR00370">
    <property type="entry name" value="FMOXYGENASE"/>
</dbReference>
<dbReference type="InterPro" id="IPR020946">
    <property type="entry name" value="Flavin_mOase-like"/>
</dbReference>
<keyword evidence="6" id="KW-1133">Transmembrane helix</keyword>
<comment type="caution">
    <text evidence="7">The sequence shown here is derived from an EMBL/GenBank/DDBJ whole genome shotgun (WGS) entry which is preliminary data.</text>
</comment>
<dbReference type="GO" id="GO:0050661">
    <property type="term" value="F:NADP binding"/>
    <property type="evidence" value="ECO:0007669"/>
    <property type="project" value="InterPro"/>
</dbReference>
<keyword evidence="8" id="KW-1185">Reference proteome</keyword>
<accession>A0A0N8H7G5</accession>
<dbReference type="InterPro" id="IPR036188">
    <property type="entry name" value="FAD/NAD-bd_sf"/>
</dbReference>
<keyword evidence="4" id="KW-0521">NADP</keyword>
<dbReference type="SUPFAM" id="SSF51905">
    <property type="entry name" value="FAD/NAD(P)-binding domain"/>
    <property type="match status" value="1"/>
</dbReference>
<comment type="similarity">
    <text evidence="1">Belongs to the FMO family.</text>
</comment>
<dbReference type="GO" id="GO:0050660">
    <property type="term" value="F:flavin adenine dinucleotide binding"/>
    <property type="evidence" value="ECO:0007669"/>
    <property type="project" value="InterPro"/>
</dbReference>